<comment type="caution">
    <text evidence="6">The sequence shown here is derived from an EMBL/GenBank/DDBJ whole genome shotgun (WGS) entry which is preliminary data.</text>
</comment>
<name>A0ABU0L233_9BACL</name>
<keyword evidence="3" id="KW-0804">Transcription</keyword>
<dbReference type="Gene3D" id="1.10.1740.10">
    <property type="match status" value="1"/>
</dbReference>
<dbReference type="InterPro" id="IPR040680">
    <property type="entry name" value="DUF5643"/>
</dbReference>
<dbReference type="Proteomes" id="UP001242811">
    <property type="component" value="Unassembled WGS sequence"/>
</dbReference>
<organism evidence="6 7">
    <name type="scientific">Paenibacillus brasilensis</name>
    <dbReference type="NCBI Taxonomy" id="128574"/>
    <lineage>
        <taxon>Bacteria</taxon>
        <taxon>Bacillati</taxon>
        <taxon>Bacillota</taxon>
        <taxon>Bacilli</taxon>
        <taxon>Bacillales</taxon>
        <taxon>Paenibacillaceae</taxon>
        <taxon>Paenibacillus</taxon>
    </lineage>
</organism>
<evidence type="ECO:0000256" key="1">
    <source>
        <dbReference type="ARBA" id="ARBA00023015"/>
    </source>
</evidence>
<dbReference type="Pfam" id="PF04542">
    <property type="entry name" value="Sigma70_r2"/>
    <property type="match status" value="1"/>
</dbReference>
<dbReference type="InterPro" id="IPR007627">
    <property type="entry name" value="RNA_pol_sigma70_r2"/>
</dbReference>
<feature type="domain" description="RNA polymerase sigma-70 region 2" evidence="4">
    <location>
        <begin position="22"/>
        <end position="88"/>
    </location>
</feature>
<keyword evidence="1" id="KW-0805">Transcription regulation</keyword>
<dbReference type="SUPFAM" id="SSF88946">
    <property type="entry name" value="Sigma2 domain of RNA polymerase sigma factors"/>
    <property type="match status" value="1"/>
</dbReference>
<evidence type="ECO:0000256" key="3">
    <source>
        <dbReference type="ARBA" id="ARBA00023163"/>
    </source>
</evidence>
<dbReference type="InterPro" id="IPR013325">
    <property type="entry name" value="RNA_pol_sigma_r2"/>
</dbReference>
<feature type="domain" description="DUF5643" evidence="5">
    <location>
        <begin position="185"/>
        <end position="324"/>
    </location>
</feature>
<protein>
    <submittedName>
        <fullName evidence="6">RNA polymerase sigma factor (Sigma-70 family)</fullName>
    </submittedName>
</protein>
<evidence type="ECO:0000313" key="7">
    <source>
        <dbReference type="Proteomes" id="UP001242811"/>
    </source>
</evidence>
<accession>A0ABU0L233</accession>
<evidence type="ECO:0000256" key="2">
    <source>
        <dbReference type="ARBA" id="ARBA00023082"/>
    </source>
</evidence>
<evidence type="ECO:0000259" key="4">
    <source>
        <dbReference type="Pfam" id="PF04542"/>
    </source>
</evidence>
<dbReference type="PANTHER" id="PTHR43133:SF51">
    <property type="entry name" value="RNA POLYMERASE SIGMA FACTOR"/>
    <property type="match status" value="1"/>
</dbReference>
<dbReference type="PANTHER" id="PTHR43133">
    <property type="entry name" value="RNA POLYMERASE ECF-TYPE SIGMA FACTO"/>
    <property type="match status" value="1"/>
</dbReference>
<reference evidence="6 7" key="1">
    <citation type="submission" date="2023-07" db="EMBL/GenBank/DDBJ databases">
        <title>Genomic Encyclopedia of Type Strains, Phase IV (KMG-IV): sequencing the most valuable type-strain genomes for metagenomic binning, comparative biology and taxonomic classification.</title>
        <authorList>
            <person name="Goeker M."/>
        </authorList>
    </citation>
    <scope>NUCLEOTIDE SEQUENCE [LARGE SCALE GENOMIC DNA]</scope>
    <source>
        <strain evidence="6 7">DSM 14914</strain>
    </source>
</reference>
<gene>
    <name evidence="6" type="ORF">QOZ95_002693</name>
</gene>
<dbReference type="InterPro" id="IPR039425">
    <property type="entry name" value="RNA_pol_sigma-70-like"/>
</dbReference>
<sequence>MNLELKLHQARHGDRKAFVALMKHMESDMYGMARSILRSNEDCADAMQEAMLKAYKSLGELREPRYFKTWLLRILINECHLILRKQKRVVPVAEFIREPSTSGGYEKIDLFINGKSMLSQNGVFSYLGESPGRDSNSMLISYMRDPASGLPALPEQFDLKVYAKLKGVTKPFELKTIVYKTKLDNKVLKPQISKANTYLKFTVNRVEMTPVTTKILTTFTMLVDLKDMPDDYAEERKYISTEGPHKNYTKKVVKSLDYAVFDDQGRELEMLRGTGKTLSKNQPGQMVMLFTPFVDPPKKITFKPFIHPLTPDGRAILDANGHWSRQYLPEFEITIDVPKNTNHK</sequence>
<keyword evidence="7" id="KW-1185">Reference proteome</keyword>
<evidence type="ECO:0000313" key="6">
    <source>
        <dbReference type="EMBL" id="MDQ0494528.1"/>
    </source>
</evidence>
<dbReference type="EMBL" id="JAUSWA010000014">
    <property type="protein sequence ID" value="MDQ0494528.1"/>
    <property type="molecule type" value="Genomic_DNA"/>
</dbReference>
<dbReference type="Pfam" id="PF18705">
    <property type="entry name" value="DUF5643"/>
    <property type="match status" value="1"/>
</dbReference>
<proteinExistence type="predicted"/>
<keyword evidence="2" id="KW-0731">Sigma factor</keyword>
<dbReference type="RefSeq" id="WP_167518691.1">
    <property type="nucleotide sequence ID" value="NZ_CP045298.1"/>
</dbReference>
<evidence type="ECO:0000259" key="5">
    <source>
        <dbReference type="Pfam" id="PF18705"/>
    </source>
</evidence>